<accession>A0AAE0W894</accession>
<dbReference type="Proteomes" id="UP001195483">
    <property type="component" value="Unassembled WGS sequence"/>
</dbReference>
<evidence type="ECO:0000313" key="2">
    <source>
        <dbReference type="Proteomes" id="UP001195483"/>
    </source>
</evidence>
<proteinExistence type="predicted"/>
<organism evidence="1 2">
    <name type="scientific">Potamilus streckersoni</name>
    <dbReference type="NCBI Taxonomy" id="2493646"/>
    <lineage>
        <taxon>Eukaryota</taxon>
        <taxon>Metazoa</taxon>
        <taxon>Spiralia</taxon>
        <taxon>Lophotrochozoa</taxon>
        <taxon>Mollusca</taxon>
        <taxon>Bivalvia</taxon>
        <taxon>Autobranchia</taxon>
        <taxon>Heteroconchia</taxon>
        <taxon>Palaeoheterodonta</taxon>
        <taxon>Unionida</taxon>
        <taxon>Unionoidea</taxon>
        <taxon>Unionidae</taxon>
        <taxon>Ambleminae</taxon>
        <taxon>Lampsilini</taxon>
        <taxon>Potamilus</taxon>
    </lineage>
</organism>
<comment type="caution">
    <text evidence="1">The sequence shown here is derived from an EMBL/GenBank/DDBJ whole genome shotgun (WGS) entry which is preliminary data.</text>
</comment>
<reference evidence="1" key="1">
    <citation type="journal article" date="2021" name="Genome Biol. Evol.">
        <title>A High-Quality Reference Genome for a Parasitic Bivalve with Doubly Uniparental Inheritance (Bivalvia: Unionida).</title>
        <authorList>
            <person name="Smith C.H."/>
        </authorList>
    </citation>
    <scope>NUCLEOTIDE SEQUENCE</scope>
    <source>
        <strain evidence="1">CHS0354</strain>
    </source>
</reference>
<reference evidence="1" key="2">
    <citation type="journal article" date="2021" name="Genome Biol. Evol.">
        <title>Developing a high-quality reference genome for a parasitic bivalve with doubly uniparental inheritance (Bivalvia: Unionida).</title>
        <authorList>
            <person name="Smith C.H."/>
        </authorList>
    </citation>
    <scope>NUCLEOTIDE SEQUENCE</scope>
    <source>
        <strain evidence="1">CHS0354</strain>
        <tissue evidence="1">Mantle</tissue>
    </source>
</reference>
<evidence type="ECO:0000313" key="1">
    <source>
        <dbReference type="EMBL" id="KAK3604082.1"/>
    </source>
</evidence>
<sequence length="127" mass="14608">MQESDLRTLITNLINEVRNEGKTKRARNASEVEQNQDKEYIVTQDQMFMDKINIENAVSSVGWDIFLSPNRTGRVKENEGSTERKALVEESGTVDLIEIQPLTSTPVPKLRTKREHKLLKAQKRNQN</sequence>
<dbReference type="AlphaFoldDB" id="A0AAE0W894"/>
<name>A0AAE0W894_9BIVA</name>
<keyword evidence="2" id="KW-1185">Reference proteome</keyword>
<reference evidence="1" key="3">
    <citation type="submission" date="2023-05" db="EMBL/GenBank/DDBJ databases">
        <authorList>
            <person name="Smith C.H."/>
        </authorList>
    </citation>
    <scope>NUCLEOTIDE SEQUENCE</scope>
    <source>
        <strain evidence="1">CHS0354</strain>
        <tissue evidence="1">Mantle</tissue>
    </source>
</reference>
<dbReference type="EMBL" id="JAEAOA010001963">
    <property type="protein sequence ID" value="KAK3604082.1"/>
    <property type="molecule type" value="Genomic_DNA"/>
</dbReference>
<protein>
    <submittedName>
        <fullName evidence="1">Uncharacterized protein</fullName>
    </submittedName>
</protein>
<gene>
    <name evidence="1" type="ORF">CHS0354_033488</name>
</gene>